<dbReference type="EMBL" id="CM044706">
    <property type="protein sequence ID" value="KAI5658009.1"/>
    <property type="molecule type" value="Genomic_DNA"/>
</dbReference>
<sequence length="173" mass="19529">MTSENQPNPQISQCKLQVDNGDEMLTENQPNTQISQFVNEKGNEEDHIMADLETQRRSLVSNPVLPENEQPSAQMPTNGNQQNRIGPPTLKTGRPTQKNRMTGFCVEKGNRDIQTQKTDEEGKKPDRFCCKIEIHDQTLRTTDEPYIQEQSNLSLSVLSFTSHPSTQSTKNGD</sequence>
<evidence type="ECO:0000313" key="2">
    <source>
        <dbReference type="Proteomes" id="UP001060085"/>
    </source>
</evidence>
<comment type="caution">
    <text evidence="1">The sequence shown here is derived from an EMBL/GenBank/DDBJ whole genome shotgun (WGS) entry which is preliminary data.</text>
</comment>
<proteinExistence type="predicted"/>
<gene>
    <name evidence="1" type="ORF">M9H77_26802</name>
</gene>
<evidence type="ECO:0000313" key="1">
    <source>
        <dbReference type="EMBL" id="KAI5658009.1"/>
    </source>
</evidence>
<keyword evidence="2" id="KW-1185">Reference proteome</keyword>
<reference evidence="2" key="1">
    <citation type="journal article" date="2023" name="Nat. Plants">
        <title>Single-cell RNA sequencing provides a high-resolution roadmap for understanding the multicellular compartmentation of specialized metabolism.</title>
        <authorList>
            <person name="Sun S."/>
            <person name="Shen X."/>
            <person name="Li Y."/>
            <person name="Li Y."/>
            <person name="Wang S."/>
            <person name="Li R."/>
            <person name="Zhang H."/>
            <person name="Shen G."/>
            <person name="Guo B."/>
            <person name="Wei J."/>
            <person name="Xu J."/>
            <person name="St-Pierre B."/>
            <person name="Chen S."/>
            <person name="Sun C."/>
        </authorList>
    </citation>
    <scope>NUCLEOTIDE SEQUENCE [LARGE SCALE GENOMIC DNA]</scope>
</reference>
<protein>
    <submittedName>
        <fullName evidence="1">Uncharacterized protein</fullName>
    </submittedName>
</protein>
<name>A0ACC0ABL1_CATRO</name>
<dbReference type="Proteomes" id="UP001060085">
    <property type="component" value="Linkage Group LG06"/>
</dbReference>
<organism evidence="1 2">
    <name type="scientific">Catharanthus roseus</name>
    <name type="common">Madagascar periwinkle</name>
    <name type="synonym">Vinca rosea</name>
    <dbReference type="NCBI Taxonomy" id="4058"/>
    <lineage>
        <taxon>Eukaryota</taxon>
        <taxon>Viridiplantae</taxon>
        <taxon>Streptophyta</taxon>
        <taxon>Embryophyta</taxon>
        <taxon>Tracheophyta</taxon>
        <taxon>Spermatophyta</taxon>
        <taxon>Magnoliopsida</taxon>
        <taxon>eudicotyledons</taxon>
        <taxon>Gunneridae</taxon>
        <taxon>Pentapetalae</taxon>
        <taxon>asterids</taxon>
        <taxon>lamiids</taxon>
        <taxon>Gentianales</taxon>
        <taxon>Apocynaceae</taxon>
        <taxon>Rauvolfioideae</taxon>
        <taxon>Vinceae</taxon>
        <taxon>Catharanthinae</taxon>
        <taxon>Catharanthus</taxon>
    </lineage>
</organism>
<accession>A0ACC0ABL1</accession>